<dbReference type="AlphaFoldDB" id="A0AAN2BXZ9"/>
<organism evidence="3 4">
    <name type="scientific">Sideroxyarcus emersonii</name>
    <dbReference type="NCBI Taxonomy" id="2764705"/>
    <lineage>
        <taxon>Bacteria</taxon>
        <taxon>Pseudomonadati</taxon>
        <taxon>Pseudomonadota</taxon>
        <taxon>Betaproteobacteria</taxon>
        <taxon>Nitrosomonadales</taxon>
        <taxon>Gallionellaceae</taxon>
        <taxon>Sideroxyarcus</taxon>
    </lineage>
</organism>
<evidence type="ECO:0000313" key="4">
    <source>
        <dbReference type="Proteomes" id="UP001320326"/>
    </source>
</evidence>
<keyword evidence="1" id="KW-0732">Signal</keyword>
<dbReference type="Pfam" id="PF02169">
    <property type="entry name" value="LPP20"/>
    <property type="match status" value="1"/>
</dbReference>
<evidence type="ECO:0000256" key="1">
    <source>
        <dbReference type="SAM" id="SignalP"/>
    </source>
</evidence>
<keyword evidence="4" id="KW-1185">Reference proteome</keyword>
<dbReference type="InterPro" id="IPR024952">
    <property type="entry name" value="LPP20-like_dom"/>
</dbReference>
<evidence type="ECO:0000313" key="3">
    <source>
        <dbReference type="EMBL" id="BCK86526.1"/>
    </source>
</evidence>
<feature type="domain" description="Lipoprotein LPP20-like" evidence="2">
    <location>
        <begin position="62"/>
        <end position="165"/>
    </location>
</feature>
<dbReference type="Proteomes" id="UP001320326">
    <property type="component" value="Chromosome"/>
</dbReference>
<name>A0AAN2BXZ9_9PROT</name>
<reference evidence="3 4" key="1">
    <citation type="journal article" date="2022" name="Int. J. Syst. Evol. Microbiol.">
        <title>&lt;i&gt;Sideroxyarcus emersonii&lt;/i&gt; gen. nov. sp. nov., a neutrophilic, microaerobic iron- and thiosulfate-oxidizing bacterium isolated from iron-rich wetland sediment.</title>
        <authorList>
            <person name="Kato S."/>
            <person name="Itoh T."/>
            <person name="Iino T."/>
            <person name="Ohkuma M."/>
        </authorList>
    </citation>
    <scope>NUCLEOTIDE SEQUENCE [LARGE SCALE GENOMIC DNA]</scope>
    <source>
        <strain evidence="3 4">MIZ01</strain>
    </source>
</reference>
<dbReference type="KEGG" id="seme:MIZ01_0288"/>
<sequence>MRSRSSAALLKARMIVRKLLALLLVAVLLPGADAWGDAQPAGVTKARKAHKCTFPKSRRRAPDWVCSGQVEGLAMAAVGSAAKSRAGFSFMEKMAAADARAHLVQAVGEAVRHKLDEGAATANEQSGGRNGELITRIADATLQNTRIAKHSYGPNGALYVLVGLDAAESDRLIQSVTAEYLQQRK</sequence>
<evidence type="ECO:0000259" key="2">
    <source>
        <dbReference type="Pfam" id="PF02169"/>
    </source>
</evidence>
<feature type="signal peptide" evidence="1">
    <location>
        <begin position="1"/>
        <end position="34"/>
    </location>
</feature>
<protein>
    <recommendedName>
        <fullName evidence="2">Lipoprotein LPP20-like domain-containing protein</fullName>
    </recommendedName>
</protein>
<accession>A0AAN2BXZ9</accession>
<proteinExistence type="predicted"/>
<feature type="chain" id="PRO_5042905558" description="Lipoprotein LPP20-like domain-containing protein" evidence="1">
    <location>
        <begin position="35"/>
        <end position="185"/>
    </location>
</feature>
<dbReference type="EMBL" id="AP023423">
    <property type="protein sequence ID" value="BCK86526.1"/>
    <property type="molecule type" value="Genomic_DNA"/>
</dbReference>
<gene>
    <name evidence="3" type="ORF">MIZ01_0288</name>
</gene>